<evidence type="ECO:0000256" key="10">
    <source>
        <dbReference type="ARBA" id="ARBA00022777"/>
    </source>
</evidence>
<dbReference type="PANTHER" id="PTHR44936:SF5">
    <property type="entry name" value="SENSOR HISTIDINE KINASE ENVZ"/>
    <property type="match status" value="1"/>
</dbReference>
<proteinExistence type="predicted"/>
<dbReference type="SMART" id="SM00388">
    <property type="entry name" value="HisKA"/>
    <property type="match status" value="1"/>
</dbReference>
<evidence type="ECO:0000256" key="2">
    <source>
        <dbReference type="ARBA" id="ARBA00004429"/>
    </source>
</evidence>
<dbReference type="PANTHER" id="PTHR44936">
    <property type="entry name" value="SENSOR PROTEIN CREC"/>
    <property type="match status" value="1"/>
</dbReference>
<evidence type="ECO:0000256" key="14">
    <source>
        <dbReference type="ARBA" id="ARBA00023136"/>
    </source>
</evidence>
<dbReference type="RefSeq" id="WP_109519209.1">
    <property type="nucleotide sequence ID" value="NZ_JBHSCH010000008.1"/>
</dbReference>
<evidence type="ECO:0000256" key="12">
    <source>
        <dbReference type="ARBA" id="ARBA00022989"/>
    </source>
</evidence>
<evidence type="ECO:0000256" key="9">
    <source>
        <dbReference type="ARBA" id="ARBA00022741"/>
    </source>
</evidence>
<dbReference type="EC" id="2.7.13.3" evidence="3"/>
<dbReference type="Pfam" id="PF02518">
    <property type="entry name" value="HATPase_c"/>
    <property type="match status" value="1"/>
</dbReference>
<dbReference type="GO" id="GO:0005886">
    <property type="term" value="C:plasma membrane"/>
    <property type="evidence" value="ECO:0007669"/>
    <property type="project" value="UniProtKB-SubCell"/>
</dbReference>
<dbReference type="PROSITE" id="PS50885">
    <property type="entry name" value="HAMP"/>
    <property type="match status" value="1"/>
</dbReference>
<keyword evidence="13" id="KW-0902">Two-component regulatory system</keyword>
<evidence type="ECO:0000259" key="15">
    <source>
        <dbReference type="PROSITE" id="PS50109"/>
    </source>
</evidence>
<keyword evidence="18" id="KW-1185">Reference proteome</keyword>
<name>A0A2U1UY02_9PROT</name>
<dbReference type="InterPro" id="IPR004358">
    <property type="entry name" value="Sig_transdc_His_kin-like_C"/>
</dbReference>
<dbReference type="InterPro" id="IPR036097">
    <property type="entry name" value="HisK_dim/P_sf"/>
</dbReference>
<keyword evidence="14" id="KW-0472">Membrane</keyword>
<evidence type="ECO:0000256" key="6">
    <source>
        <dbReference type="ARBA" id="ARBA00022553"/>
    </source>
</evidence>
<feature type="domain" description="HAMP" evidence="16">
    <location>
        <begin position="194"/>
        <end position="246"/>
    </location>
</feature>
<protein>
    <recommendedName>
        <fullName evidence="3">histidine kinase</fullName>
        <ecNumber evidence="3">2.7.13.3</ecNumber>
    </recommendedName>
</protein>
<dbReference type="AlphaFoldDB" id="A0A2U1UY02"/>
<dbReference type="InterPro" id="IPR050980">
    <property type="entry name" value="2C_sensor_his_kinase"/>
</dbReference>
<gene>
    <name evidence="17" type="ORF">CR165_22740</name>
</gene>
<comment type="caution">
    <text evidence="17">The sequence shown here is derived from an EMBL/GenBank/DDBJ whole genome shotgun (WGS) entry which is preliminary data.</text>
</comment>
<dbReference type="InterPro" id="IPR003661">
    <property type="entry name" value="HisK_dim/P_dom"/>
</dbReference>
<keyword evidence="10" id="KW-0418">Kinase</keyword>
<dbReference type="PROSITE" id="PS50109">
    <property type="entry name" value="HIS_KIN"/>
    <property type="match status" value="1"/>
</dbReference>
<dbReference type="CDD" id="cd00075">
    <property type="entry name" value="HATPase"/>
    <property type="match status" value="1"/>
</dbReference>
<dbReference type="Pfam" id="PF00672">
    <property type="entry name" value="HAMP"/>
    <property type="match status" value="1"/>
</dbReference>
<accession>A0A2U1UY02</accession>
<keyword evidence="5" id="KW-0997">Cell inner membrane</keyword>
<evidence type="ECO:0000256" key="8">
    <source>
        <dbReference type="ARBA" id="ARBA00022692"/>
    </source>
</evidence>
<keyword evidence="12" id="KW-1133">Transmembrane helix</keyword>
<sequence>MIARLWMRDTITRRFVLTIFVVLAATVAMNGAFVTLSGVWGQPSFEKSGLPEAAAATVRIIESQPPEQRAALARSAGTRLYDVAWHAAPLVEPSAAQQDSYIAGRDRLRALLEDPSRAILFLHSGHPAIEGGALAAEFMRRGQLYFVSVALRDGSWITFSAAERSWGIATPLRGVLIVLFAAASILGCSAAAACSLASPVAQLAGAVRRFGVDPRAPDIPVSGPVEIRETIVAFNAMQGQIRRFVEDRTTMLAAISHDLRTPLTRMRLRAEFIGDAVQQQKLFRDVDEMRNMVDSALSFFRDDAGQEPATSFDLPELIKTIIDDYGDQGIRIDYTGPHHARWTGRPRALRRVFENLIENALKHATPPAIALRITDRGAELTVRDRGPGVDPDKLEQVFMPFHRLSKARNPSTGGMGLGLTSARSIIRAHGGDLTLRNLAAGGLEAIVALPGLSFEEA</sequence>
<dbReference type="PRINTS" id="PR00344">
    <property type="entry name" value="BCTRLSENSOR"/>
</dbReference>
<evidence type="ECO:0000256" key="4">
    <source>
        <dbReference type="ARBA" id="ARBA00022475"/>
    </source>
</evidence>
<dbReference type="Gene3D" id="3.30.565.10">
    <property type="entry name" value="Histidine kinase-like ATPase, C-terminal domain"/>
    <property type="match status" value="1"/>
</dbReference>
<dbReference type="SUPFAM" id="SSF47384">
    <property type="entry name" value="Homodimeric domain of signal transducing histidine kinase"/>
    <property type="match status" value="1"/>
</dbReference>
<dbReference type="InterPro" id="IPR036890">
    <property type="entry name" value="HATPase_C_sf"/>
</dbReference>
<evidence type="ECO:0000256" key="3">
    <source>
        <dbReference type="ARBA" id="ARBA00012438"/>
    </source>
</evidence>
<organism evidence="17 18">
    <name type="scientific">Teichococcus aestuarii</name>
    <dbReference type="NCBI Taxonomy" id="568898"/>
    <lineage>
        <taxon>Bacteria</taxon>
        <taxon>Pseudomonadati</taxon>
        <taxon>Pseudomonadota</taxon>
        <taxon>Alphaproteobacteria</taxon>
        <taxon>Acetobacterales</taxon>
        <taxon>Roseomonadaceae</taxon>
        <taxon>Roseomonas</taxon>
    </lineage>
</organism>
<dbReference type="Gene3D" id="1.10.287.130">
    <property type="match status" value="1"/>
</dbReference>
<evidence type="ECO:0000256" key="11">
    <source>
        <dbReference type="ARBA" id="ARBA00022840"/>
    </source>
</evidence>
<dbReference type="Proteomes" id="UP000245048">
    <property type="component" value="Unassembled WGS sequence"/>
</dbReference>
<evidence type="ECO:0000256" key="1">
    <source>
        <dbReference type="ARBA" id="ARBA00000085"/>
    </source>
</evidence>
<comment type="catalytic activity">
    <reaction evidence="1">
        <text>ATP + protein L-histidine = ADP + protein N-phospho-L-histidine.</text>
        <dbReference type="EC" id="2.7.13.3"/>
    </reaction>
</comment>
<dbReference type="EMBL" id="PDOA01000033">
    <property type="protein sequence ID" value="PWC26535.1"/>
    <property type="molecule type" value="Genomic_DNA"/>
</dbReference>
<evidence type="ECO:0000256" key="7">
    <source>
        <dbReference type="ARBA" id="ARBA00022679"/>
    </source>
</evidence>
<dbReference type="GO" id="GO:0000155">
    <property type="term" value="F:phosphorelay sensor kinase activity"/>
    <property type="evidence" value="ECO:0007669"/>
    <property type="project" value="InterPro"/>
</dbReference>
<keyword evidence="4" id="KW-1003">Cell membrane</keyword>
<dbReference type="Pfam" id="PF00512">
    <property type="entry name" value="HisKA"/>
    <property type="match status" value="1"/>
</dbReference>
<reference evidence="18" key="1">
    <citation type="submission" date="2017-10" db="EMBL/GenBank/DDBJ databases">
        <authorList>
            <person name="Toshchakov S.V."/>
            <person name="Goeva M.A."/>
        </authorList>
    </citation>
    <scope>NUCLEOTIDE SEQUENCE [LARGE SCALE GENOMIC DNA]</scope>
    <source>
        <strain evidence="18">JR1/69-1-13</strain>
    </source>
</reference>
<evidence type="ECO:0000259" key="16">
    <source>
        <dbReference type="PROSITE" id="PS50885"/>
    </source>
</evidence>
<dbReference type="CDD" id="cd00082">
    <property type="entry name" value="HisKA"/>
    <property type="match status" value="1"/>
</dbReference>
<dbReference type="InterPro" id="IPR003594">
    <property type="entry name" value="HATPase_dom"/>
</dbReference>
<dbReference type="InterPro" id="IPR005467">
    <property type="entry name" value="His_kinase_dom"/>
</dbReference>
<dbReference type="InterPro" id="IPR003660">
    <property type="entry name" value="HAMP_dom"/>
</dbReference>
<dbReference type="OrthoDB" id="9804645at2"/>
<keyword evidence="7" id="KW-0808">Transferase</keyword>
<comment type="subcellular location">
    <subcellularLocation>
        <location evidence="2">Cell inner membrane</location>
        <topology evidence="2">Multi-pass membrane protein</topology>
    </subcellularLocation>
</comment>
<feature type="domain" description="Histidine kinase" evidence="15">
    <location>
        <begin position="254"/>
        <end position="453"/>
    </location>
</feature>
<evidence type="ECO:0000256" key="5">
    <source>
        <dbReference type="ARBA" id="ARBA00022519"/>
    </source>
</evidence>
<dbReference type="SUPFAM" id="SSF55874">
    <property type="entry name" value="ATPase domain of HSP90 chaperone/DNA topoisomerase II/histidine kinase"/>
    <property type="match status" value="1"/>
</dbReference>
<evidence type="ECO:0000313" key="18">
    <source>
        <dbReference type="Proteomes" id="UP000245048"/>
    </source>
</evidence>
<keyword evidence="11" id="KW-0067">ATP-binding</keyword>
<evidence type="ECO:0000313" key="17">
    <source>
        <dbReference type="EMBL" id="PWC26535.1"/>
    </source>
</evidence>
<keyword evidence="6" id="KW-0597">Phosphoprotein</keyword>
<dbReference type="SMART" id="SM00387">
    <property type="entry name" value="HATPase_c"/>
    <property type="match status" value="1"/>
</dbReference>
<keyword evidence="9" id="KW-0547">Nucleotide-binding</keyword>
<dbReference type="SMART" id="SM00304">
    <property type="entry name" value="HAMP"/>
    <property type="match status" value="1"/>
</dbReference>
<evidence type="ECO:0000256" key="13">
    <source>
        <dbReference type="ARBA" id="ARBA00023012"/>
    </source>
</evidence>
<dbReference type="GO" id="GO:0005524">
    <property type="term" value="F:ATP binding"/>
    <property type="evidence" value="ECO:0007669"/>
    <property type="project" value="UniProtKB-KW"/>
</dbReference>
<keyword evidence="8" id="KW-0812">Transmembrane</keyword>